<organism evidence="4 5">
    <name type="scientific">Kaistia dalseonensis</name>
    <dbReference type="NCBI Taxonomy" id="410840"/>
    <lineage>
        <taxon>Bacteria</taxon>
        <taxon>Pseudomonadati</taxon>
        <taxon>Pseudomonadota</taxon>
        <taxon>Alphaproteobacteria</taxon>
        <taxon>Hyphomicrobiales</taxon>
        <taxon>Kaistiaceae</taxon>
        <taxon>Kaistia</taxon>
    </lineage>
</organism>
<feature type="domain" description="Response regulatory" evidence="3">
    <location>
        <begin position="13"/>
        <end position="126"/>
    </location>
</feature>
<dbReference type="SMART" id="SM00448">
    <property type="entry name" value="REC"/>
    <property type="match status" value="1"/>
</dbReference>
<dbReference type="Proteomes" id="UP001241603">
    <property type="component" value="Unassembled WGS sequence"/>
</dbReference>
<dbReference type="Pfam" id="PF00072">
    <property type="entry name" value="Response_reg"/>
    <property type="match status" value="1"/>
</dbReference>
<keyword evidence="1 2" id="KW-0597">Phosphoprotein</keyword>
<dbReference type="PANTHER" id="PTHR44591">
    <property type="entry name" value="STRESS RESPONSE REGULATOR PROTEIN 1"/>
    <property type="match status" value="1"/>
</dbReference>
<dbReference type="SUPFAM" id="SSF52172">
    <property type="entry name" value="CheY-like"/>
    <property type="match status" value="1"/>
</dbReference>
<evidence type="ECO:0000313" key="4">
    <source>
        <dbReference type="EMBL" id="MDQ0437906.1"/>
    </source>
</evidence>
<accession>A0ABU0H8W1</accession>
<dbReference type="InterPro" id="IPR011006">
    <property type="entry name" value="CheY-like_superfamily"/>
</dbReference>
<dbReference type="InterPro" id="IPR001789">
    <property type="entry name" value="Sig_transdc_resp-reg_receiver"/>
</dbReference>
<evidence type="ECO:0000256" key="1">
    <source>
        <dbReference type="ARBA" id="ARBA00022553"/>
    </source>
</evidence>
<dbReference type="PROSITE" id="PS50110">
    <property type="entry name" value="RESPONSE_REGULATORY"/>
    <property type="match status" value="1"/>
</dbReference>
<gene>
    <name evidence="4" type="ORF">QO014_002298</name>
</gene>
<keyword evidence="5" id="KW-1185">Reference proteome</keyword>
<reference evidence="4 5" key="1">
    <citation type="submission" date="2023-07" db="EMBL/GenBank/DDBJ databases">
        <title>Genomic Encyclopedia of Type Strains, Phase IV (KMG-IV): sequencing the most valuable type-strain genomes for metagenomic binning, comparative biology and taxonomic classification.</title>
        <authorList>
            <person name="Goeker M."/>
        </authorList>
    </citation>
    <scope>NUCLEOTIDE SEQUENCE [LARGE SCALE GENOMIC DNA]</scope>
    <source>
        <strain evidence="4 5">B6-8</strain>
    </source>
</reference>
<proteinExistence type="predicted"/>
<evidence type="ECO:0000259" key="3">
    <source>
        <dbReference type="PROSITE" id="PS50110"/>
    </source>
</evidence>
<dbReference type="PANTHER" id="PTHR44591:SF25">
    <property type="entry name" value="CHEMOTAXIS TWO-COMPONENT RESPONSE REGULATOR"/>
    <property type="match status" value="1"/>
</dbReference>
<dbReference type="InterPro" id="IPR050595">
    <property type="entry name" value="Bact_response_regulator"/>
</dbReference>
<dbReference type="Gene3D" id="3.40.50.2300">
    <property type="match status" value="1"/>
</dbReference>
<feature type="modified residue" description="4-aspartylphosphate" evidence="2">
    <location>
        <position position="62"/>
    </location>
</feature>
<dbReference type="EMBL" id="JAUSVO010000003">
    <property type="protein sequence ID" value="MDQ0437906.1"/>
    <property type="molecule type" value="Genomic_DNA"/>
</dbReference>
<comment type="caution">
    <text evidence="4">The sequence shown here is derived from an EMBL/GenBank/DDBJ whole genome shotgun (WGS) entry which is preliminary data.</text>
</comment>
<sequence length="135" mass="14412">MDQLLSNETENPVVIIVDDDKAILHSLKFALDTEGLESKVYLNAAALLAEGALPQRGCLVVDYYLPTMDGLQLVNHLRAAGVTLPAILMTVRATNAVKARAAALGVPIVEKPFLENGLLTDIRNAIAGQTPPRSP</sequence>
<name>A0ABU0H8W1_9HYPH</name>
<dbReference type="RefSeq" id="WP_266348833.1">
    <property type="nucleotide sequence ID" value="NZ_JAPKNG010000003.1"/>
</dbReference>
<evidence type="ECO:0000313" key="5">
    <source>
        <dbReference type="Proteomes" id="UP001241603"/>
    </source>
</evidence>
<evidence type="ECO:0000256" key="2">
    <source>
        <dbReference type="PROSITE-ProRule" id="PRU00169"/>
    </source>
</evidence>
<protein>
    <submittedName>
        <fullName evidence="4">FixJ family two-component response regulator</fullName>
    </submittedName>
</protein>